<dbReference type="Proteomes" id="UP000694569">
    <property type="component" value="Unplaced"/>
</dbReference>
<reference evidence="1" key="2">
    <citation type="submission" date="2025-09" db="UniProtKB">
        <authorList>
            <consortium name="Ensembl"/>
        </authorList>
    </citation>
    <scope>IDENTIFICATION</scope>
</reference>
<dbReference type="AlphaFoldDB" id="A0A8C5P8P3"/>
<protein>
    <submittedName>
        <fullName evidence="1">Uncharacterized protein</fullName>
    </submittedName>
</protein>
<keyword evidence="2" id="KW-1185">Reference proteome</keyword>
<dbReference type="OrthoDB" id="8963439at2759"/>
<name>A0A8C5P8P3_9ANUR</name>
<accession>A0A8C5P8P3</accession>
<organism evidence="1 2">
    <name type="scientific">Leptobrachium leishanense</name>
    <name type="common">Leishan spiny toad</name>
    <dbReference type="NCBI Taxonomy" id="445787"/>
    <lineage>
        <taxon>Eukaryota</taxon>
        <taxon>Metazoa</taxon>
        <taxon>Chordata</taxon>
        <taxon>Craniata</taxon>
        <taxon>Vertebrata</taxon>
        <taxon>Euteleostomi</taxon>
        <taxon>Amphibia</taxon>
        <taxon>Batrachia</taxon>
        <taxon>Anura</taxon>
        <taxon>Pelobatoidea</taxon>
        <taxon>Megophryidae</taxon>
        <taxon>Leptobrachium</taxon>
    </lineage>
</organism>
<sequence>CEGCFLHQGKNSSVIHHSCFPWSPRSFGVAELTGAFLLFENVPNSSKVCFLFNHLSDKALDWATALWESKNPIINNYEEFVPRSFLSLT</sequence>
<evidence type="ECO:0000313" key="2">
    <source>
        <dbReference type="Proteomes" id="UP000694569"/>
    </source>
</evidence>
<dbReference type="Ensembl" id="ENSLLET00000005227.1">
    <property type="protein sequence ID" value="ENSLLEP00000005010.1"/>
    <property type="gene ID" value="ENSLLEG00000003193.1"/>
</dbReference>
<proteinExistence type="predicted"/>
<reference evidence="1" key="1">
    <citation type="submission" date="2025-08" db="UniProtKB">
        <authorList>
            <consortium name="Ensembl"/>
        </authorList>
    </citation>
    <scope>IDENTIFICATION</scope>
</reference>
<evidence type="ECO:0000313" key="1">
    <source>
        <dbReference type="Ensembl" id="ENSLLEP00000005010.1"/>
    </source>
</evidence>